<dbReference type="EMBL" id="BAAAZR010000001">
    <property type="protein sequence ID" value="GAA3792767.1"/>
    <property type="molecule type" value="Genomic_DNA"/>
</dbReference>
<feature type="domain" description="HTH cro/C1-type" evidence="3">
    <location>
        <begin position="14"/>
        <end position="69"/>
    </location>
</feature>
<reference evidence="5" key="1">
    <citation type="journal article" date="2019" name="Int. J. Syst. Evol. Microbiol.">
        <title>The Global Catalogue of Microorganisms (GCM) 10K type strain sequencing project: providing services to taxonomists for standard genome sequencing and annotation.</title>
        <authorList>
            <consortium name="The Broad Institute Genomics Platform"/>
            <consortium name="The Broad Institute Genome Sequencing Center for Infectious Disease"/>
            <person name="Wu L."/>
            <person name="Ma J."/>
        </authorList>
    </citation>
    <scope>NUCLEOTIDE SEQUENCE [LARGE SCALE GENOMIC DNA]</scope>
    <source>
        <strain evidence="5">JCM 16908</strain>
    </source>
</reference>
<feature type="region of interest" description="Disordered" evidence="1">
    <location>
        <begin position="87"/>
        <end position="121"/>
    </location>
</feature>
<dbReference type="SMART" id="SM00530">
    <property type="entry name" value="HTH_XRE"/>
    <property type="match status" value="1"/>
</dbReference>
<keyword evidence="2" id="KW-0472">Membrane</keyword>
<organism evidence="4 5">
    <name type="scientific">Sphaerisporangium flaviroseum</name>
    <dbReference type="NCBI Taxonomy" id="509199"/>
    <lineage>
        <taxon>Bacteria</taxon>
        <taxon>Bacillati</taxon>
        <taxon>Actinomycetota</taxon>
        <taxon>Actinomycetes</taxon>
        <taxon>Streptosporangiales</taxon>
        <taxon>Streptosporangiaceae</taxon>
        <taxon>Sphaerisporangium</taxon>
    </lineage>
</organism>
<feature type="transmembrane region" description="Helical" evidence="2">
    <location>
        <begin position="133"/>
        <end position="150"/>
    </location>
</feature>
<comment type="caution">
    <text evidence="4">The sequence shown here is derived from an EMBL/GenBank/DDBJ whole genome shotgun (WGS) entry which is preliminary data.</text>
</comment>
<dbReference type="SUPFAM" id="SSF47413">
    <property type="entry name" value="lambda repressor-like DNA-binding domains"/>
    <property type="match status" value="1"/>
</dbReference>
<dbReference type="RefSeq" id="WP_344934726.1">
    <property type="nucleotide sequence ID" value="NZ_BAAAZR010000001.1"/>
</dbReference>
<evidence type="ECO:0000313" key="5">
    <source>
        <dbReference type="Proteomes" id="UP001500888"/>
    </source>
</evidence>
<feature type="region of interest" description="Disordered" evidence="1">
    <location>
        <begin position="252"/>
        <end position="273"/>
    </location>
</feature>
<sequence>MSEPSPVEELATYLRHLKNKTGRSYDALAKRFGVGKSTLHRYCSGDSVPPRFTLLEQFAKECQASQAEIIELHQRWVRAHTFHEARFNTEQPVEPPTGRATSPHAPPPPLPKTPPSAKGSREYLPVLRKGRTWWTLAGMAVLILGGVLIWRPGTEFMADAESTHACSDRGGVEHVDARQGGVVWTRDFVCANRPDTPLYLDVDSTEKIAILDTPKSWFVCWEPGGEGRAWYYTRGDRSEPGKESWEGWGFTPADHVTAPTHPVPNMPRCSGSR</sequence>
<dbReference type="Gene3D" id="1.10.260.40">
    <property type="entry name" value="lambda repressor-like DNA-binding domains"/>
    <property type="match status" value="1"/>
</dbReference>
<dbReference type="InterPro" id="IPR010982">
    <property type="entry name" value="Lambda_DNA-bd_dom_sf"/>
</dbReference>
<keyword evidence="2" id="KW-1133">Transmembrane helix</keyword>
<name>A0ABP7HF22_9ACTN</name>
<feature type="compositionally biased region" description="Pro residues" evidence="1">
    <location>
        <begin position="104"/>
        <end position="114"/>
    </location>
</feature>
<dbReference type="CDD" id="cd00093">
    <property type="entry name" value="HTH_XRE"/>
    <property type="match status" value="1"/>
</dbReference>
<protein>
    <recommendedName>
        <fullName evidence="3">HTH cro/C1-type domain-containing protein</fullName>
    </recommendedName>
</protein>
<dbReference type="PROSITE" id="PS50943">
    <property type="entry name" value="HTH_CROC1"/>
    <property type="match status" value="1"/>
</dbReference>
<dbReference type="Proteomes" id="UP001500888">
    <property type="component" value="Unassembled WGS sequence"/>
</dbReference>
<keyword evidence="2" id="KW-0812">Transmembrane</keyword>
<dbReference type="InterPro" id="IPR001387">
    <property type="entry name" value="Cro/C1-type_HTH"/>
</dbReference>
<evidence type="ECO:0000259" key="3">
    <source>
        <dbReference type="PROSITE" id="PS50943"/>
    </source>
</evidence>
<keyword evidence="5" id="KW-1185">Reference proteome</keyword>
<proteinExistence type="predicted"/>
<accession>A0ABP7HF22</accession>
<dbReference type="Pfam" id="PF13560">
    <property type="entry name" value="HTH_31"/>
    <property type="match status" value="1"/>
</dbReference>
<evidence type="ECO:0000313" key="4">
    <source>
        <dbReference type="EMBL" id="GAA3792767.1"/>
    </source>
</evidence>
<evidence type="ECO:0000256" key="2">
    <source>
        <dbReference type="SAM" id="Phobius"/>
    </source>
</evidence>
<evidence type="ECO:0000256" key="1">
    <source>
        <dbReference type="SAM" id="MobiDB-lite"/>
    </source>
</evidence>
<gene>
    <name evidence="4" type="ORF">GCM10022226_10040</name>
</gene>